<evidence type="ECO:0000256" key="6">
    <source>
        <dbReference type="ARBA" id="ARBA00034078"/>
    </source>
</evidence>
<evidence type="ECO:0000256" key="5">
    <source>
        <dbReference type="ARBA" id="ARBA00023157"/>
    </source>
</evidence>
<dbReference type="PROSITE" id="PS51296">
    <property type="entry name" value="RIESKE"/>
    <property type="match status" value="1"/>
</dbReference>
<keyword evidence="7" id="KW-0472">Membrane</keyword>
<keyword evidence="3" id="KW-0408">Iron</keyword>
<comment type="caution">
    <text evidence="9">The sequence shown here is derived from an EMBL/GenBank/DDBJ whole genome shotgun (WGS) entry which is preliminary data.</text>
</comment>
<accession>A0A1F7RUQ6</accession>
<dbReference type="Proteomes" id="UP000178797">
    <property type="component" value="Unassembled WGS sequence"/>
</dbReference>
<proteinExistence type="predicted"/>
<evidence type="ECO:0000256" key="1">
    <source>
        <dbReference type="ARBA" id="ARBA00022714"/>
    </source>
</evidence>
<dbReference type="EMBL" id="MGDE01000143">
    <property type="protein sequence ID" value="OGL45305.1"/>
    <property type="molecule type" value="Genomic_DNA"/>
</dbReference>
<feature type="transmembrane region" description="Helical" evidence="7">
    <location>
        <begin position="15"/>
        <end position="36"/>
    </location>
</feature>
<evidence type="ECO:0000313" key="10">
    <source>
        <dbReference type="Proteomes" id="UP000178797"/>
    </source>
</evidence>
<dbReference type="Gene3D" id="2.102.10.10">
    <property type="entry name" value="Rieske [2Fe-2S] iron-sulphur domain"/>
    <property type="match status" value="1"/>
</dbReference>
<dbReference type="InterPro" id="IPR005805">
    <property type="entry name" value="Rieske_Fe-S_prot_C"/>
</dbReference>
<evidence type="ECO:0000313" key="9">
    <source>
        <dbReference type="EMBL" id="OGL45305.1"/>
    </source>
</evidence>
<dbReference type="InterPro" id="IPR014349">
    <property type="entry name" value="Rieske_Fe-S_prot"/>
</dbReference>
<dbReference type="GO" id="GO:0051537">
    <property type="term" value="F:2 iron, 2 sulfur cluster binding"/>
    <property type="evidence" value="ECO:0007669"/>
    <property type="project" value="UniProtKB-KW"/>
</dbReference>
<dbReference type="InterPro" id="IPR006311">
    <property type="entry name" value="TAT_signal"/>
</dbReference>
<evidence type="ECO:0000256" key="7">
    <source>
        <dbReference type="SAM" id="Phobius"/>
    </source>
</evidence>
<dbReference type="PANTHER" id="PTHR10134">
    <property type="entry name" value="CYTOCHROME B-C1 COMPLEX SUBUNIT RIESKE, MITOCHONDRIAL"/>
    <property type="match status" value="1"/>
</dbReference>
<keyword evidence="7" id="KW-0812">Transmembrane</keyword>
<protein>
    <recommendedName>
        <fullName evidence="8">Rieske domain-containing protein</fullName>
    </recommendedName>
</protein>
<feature type="domain" description="Rieske" evidence="8">
    <location>
        <begin position="50"/>
        <end position="140"/>
    </location>
</feature>
<keyword evidence="7" id="KW-1133">Transmembrane helix</keyword>
<evidence type="ECO:0000259" key="8">
    <source>
        <dbReference type="PROSITE" id="PS51296"/>
    </source>
</evidence>
<name>A0A1F7RUQ6_9BACT</name>
<keyword evidence="2" id="KW-0479">Metal-binding</keyword>
<sequence length="157" mass="17007">MSNSEEKNEISRRDFLGRTAIGAFLVSVVTAGLGILKLPRPSVFPDPSMIVKIGSPDVIPVGEQREFPEANVLVYRDKEGFYAISKKCTHLGCIINVTDNGFTCPCHGSRFNKDGKVVGGPAPRPLDWVRVSLAADGSLVVDTESPVRIGTKFVYKA</sequence>
<dbReference type="GO" id="GO:0016020">
    <property type="term" value="C:membrane"/>
    <property type="evidence" value="ECO:0007669"/>
    <property type="project" value="InterPro"/>
</dbReference>
<dbReference type="Pfam" id="PF00355">
    <property type="entry name" value="Rieske"/>
    <property type="match status" value="1"/>
</dbReference>
<dbReference type="PRINTS" id="PR00162">
    <property type="entry name" value="RIESKE"/>
</dbReference>
<dbReference type="PROSITE" id="PS51318">
    <property type="entry name" value="TAT"/>
    <property type="match status" value="1"/>
</dbReference>
<reference evidence="9 10" key="1">
    <citation type="journal article" date="2016" name="Nat. Commun.">
        <title>Thousands of microbial genomes shed light on interconnected biogeochemical processes in an aquifer system.</title>
        <authorList>
            <person name="Anantharaman K."/>
            <person name="Brown C.T."/>
            <person name="Hug L.A."/>
            <person name="Sharon I."/>
            <person name="Castelle C.J."/>
            <person name="Probst A.J."/>
            <person name="Thomas B.C."/>
            <person name="Singh A."/>
            <person name="Wilkins M.J."/>
            <person name="Karaoz U."/>
            <person name="Brodie E.L."/>
            <person name="Williams K.H."/>
            <person name="Hubbard S.S."/>
            <person name="Banfield J.F."/>
        </authorList>
    </citation>
    <scope>NUCLEOTIDE SEQUENCE [LARGE SCALE GENOMIC DNA]</scope>
</reference>
<evidence type="ECO:0000256" key="2">
    <source>
        <dbReference type="ARBA" id="ARBA00022723"/>
    </source>
</evidence>
<keyword evidence="4" id="KW-0411">Iron-sulfur</keyword>
<dbReference type="SUPFAM" id="SSF50022">
    <property type="entry name" value="ISP domain"/>
    <property type="match status" value="1"/>
</dbReference>
<dbReference type="CDD" id="cd03467">
    <property type="entry name" value="Rieske"/>
    <property type="match status" value="1"/>
</dbReference>
<organism evidence="9 10">
    <name type="scientific">Candidatus Schekmanbacteria bacterium RBG_16_38_10</name>
    <dbReference type="NCBI Taxonomy" id="1817879"/>
    <lineage>
        <taxon>Bacteria</taxon>
        <taxon>Candidatus Schekmaniibacteriota</taxon>
    </lineage>
</organism>
<evidence type="ECO:0000256" key="3">
    <source>
        <dbReference type="ARBA" id="ARBA00023004"/>
    </source>
</evidence>
<comment type="cofactor">
    <cofactor evidence="6">
        <name>[2Fe-2S] cluster</name>
        <dbReference type="ChEBI" id="CHEBI:190135"/>
    </cofactor>
</comment>
<dbReference type="InterPro" id="IPR036922">
    <property type="entry name" value="Rieske_2Fe-2S_sf"/>
</dbReference>
<evidence type="ECO:0000256" key="4">
    <source>
        <dbReference type="ARBA" id="ARBA00023014"/>
    </source>
</evidence>
<dbReference type="InterPro" id="IPR017941">
    <property type="entry name" value="Rieske_2Fe-2S"/>
</dbReference>
<keyword evidence="1" id="KW-0001">2Fe-2S</keyword>
<gene>
    <name evidence="9" type="ORF">A2W05_08690</name>
</gene>
<dbReference type="AlphaFoldDB" id="A0A1F7RUQ6"/>
<dbReference type="GO" id="GO:0046872">
    <property type="term" value="F:metal ion binding"/>
    <property type="evidence" value="ECO:0007669"/>
    <property type="project" value="UniProtKB-KW"/>
</dbReference>
<keyword evidence="5" id="KW-1015">Disulfide bond</keyword>